<evidence type="ECO:0000256" key="1">
    <source>
        <dbReference type="SAM" id="Phobius"/>
    </source>
</evidence>
<dbReference type="Gene3D" id="2.60.120.1440">
    <property type="match status" value="1"/>
</dbReference>
<proteinExistence type="predicted"/>
<feature type="domain" description="FecR protein" evidence="2">
    <location>
        <begin position="113"/>
        <end position="201"/>
    </location>
</feature>
<keyword evidence="1" id="KW-0472">Membrane</keyword>
<feature type="domain" description="Protein FecR C-terminal" evidence="3">
    <location>
        <begin position="246"/>
        <end position="306"/>
    </location>
</feature>
<dbReference type="PANTHER" id="PTHR30273">
    <property type="entry name" value="PERIPLASMIC SIGNAL SENSOR AND SIGMA FACTOR ACTIVATOR FECR-RELATED"/>
    <property type="match status" value="1"/>
</dbReference>
<evidence type="ECO:0000313" key="5">
    <source>
        <dbReference type="Proteomes" id="UP000264330"/>
    </source>
</evidence>
<protein>
    <submittedName>
        <fullName evidence="4">DUF4974 domain-containing protein</fullName>
    </submittedName>
</protein>
<dbReference type="PANTHER" id="PTHR30273:SF2">
    <property type="entry name" value="PROTEIN FECR"/>
    <property type="match status" value="1"/>
</dbReference>
<evidence type="ECO:0000313" key="4">
    <source>
        <dbReference type="EMBL" id="HCV81881.1"/>
    </source>
</evidence>
<keyword evidence="1" id="KW-0812">Transmembrane</keyword>
<evidence type="ECO:0000259" key="3">
    <source>
        <dbReference type="Pfam" id="PF16344"/>
    </source>
</evidence>
<accession>A0A3D5J185</accession>
<dbReference type="AlphaFoldDB" id="A0A3D5J185"/>
<organism evidence="4 5">
    <name type="scientific">Zunongwangia profunda</name>
    <dbReference type="NCBI Taxonomy" id="398743"/>
    <lineage>
        <taxon>Bacteria</taxon>
        <taxon>Pseudomonadati</taxon>
        <taxon>Bacteroidota</taxon>
        <taxon>Flavobacteriia</taxon>
        <taxon>Flavobacteriales</taxon>
        <taxon>Flavobacteriaceae</taxon>
        <taxon>Zunongwangia</taxon>
    </lineage>
</organism>
<comment type="caution">
    <text evidence="4">The sequence shown here is derived from an EMBL/GenBank/DDBJ whole genome shotgun (WGS) entry which is preliminary data.</text>
</comment>
<dbReference type="EMBL" id="DPMF01000290">
    <property type="protein sequence ID" value="HCV81881.1"/>
    <property type="molecule type" value="Genomic_DNA"/>
</dbReference>
<gene>
    <name evidence="4" type="ORF">DGQ38_12610</name>
</gene>
<feature type="transmembrane region" description="Helical" evidence="1">
    <location>
        <begin position="80"/>
        <end position="100"/>
    </location>
</feature>
<dbReference type="GO" id="GO:0016989">
    <property type="term" value="F:sigma factor antagonist activity"/>
    <property type="evidence" value="ECO:0007669"/>
    <property type="project" value="TreeGrafter"/>
</dbReference>
<dbReference type="PIRSF" id="PIRSF018266">
    <property type="entry name" value="FecR"/>
    <property type="match status" value="1"/>
</dbReference>
<name>A0A3D5J185_9FLAO</name>
<keyword evidence="1" id="KW-1133">Transmembrane helix</keyword>
<dbReference type="InterPro" id="IPR006860">
    <property type="entry name" value="FecR"/>
</dbReference>
<dbReference type="Proteomes" id="UP000264330">
    <property type="component" value="Unassembled WGS sequence"/>
</dbReference>
<dbReference type="Pfam" id="PF04773">
    <property type="entry name" value="FecR"/>
    <property type="match status" value="1"/>
</dbReference>
<dbReference type="InterPro" id="IPR012373">
    <property type="entry name" value="Ferrdict_sens_TM"/>
</dbReference>
<dbReference type="Gene3D" id="3.55.50.30">
    <property type="match status" value="1"/>
</dbReference>
<dbReference type="RefSeq" id="WP_041578779.1">
    <property type="nucleotide sequence ID" value="NZ_CAJXAW010000026.1"/>
</dbReference>
<dbReference type="Pfam" id="PF16344">
    <property type="entry name" value="FecR_C"/>
    <property type="match status" value="1"/>
</dbReference>
<reference evidence="4 5" key="1">
    <citation type="journal article" date="2018" name="Nat. Biotechnol.">
        <title>A standardized bacterial taxonomy based on genome phylogeny substantially revises the tree of life.</title>
        <authorList>
            <person name="Parks D.H."/>
            <person name="Chuvochina M."/>
            <person name="Waite D.W."/>
            <person name="Rinke C."/>
            <person name="Skarshewski A."/>
            <person name="Chaumeil P.A."/>
            <person name="Hugenholtz P."/>
        </authorList>
    </citation>
    <scope>NUCLEOTIDE SEQUENCE [LARGE SCALE GENOMIC DNA]</scope>
    <source>
        <strain evidence="4">UBA9359</strain>
    </source>
</reference>
<sequence>MQDITPRELKCIRYLTNEMSKEDRSVFEIELSIDNELKALYLEYLNIWKAYPANDLELHHEMIQQKIEGKIKQKPSSKNLYTYAAVLLIVLLSGFSIFFFSGESNYTNIKIAEAGQRLRFKLPDSSKVVLNSGSKLKYTQIFDNPREVWLEGEGFFEVTKDAERPFIVHTSDMKIKVLGTSFGINTFSKKQTVSLATGKVNVVLKASNDEVNLLPNEQLTYSATTHEITKQNFNPEKAMAWKENILLLDNLSLKNALPKINDFFGVQFSIIDKTLENQRITGAFKDQNIEEFISSMEFITNVKVITKKPHHYLIIASNEN</sequence>
<dbReference type="InterPro" id="IPR032508">
    <property type="entry name" value="FecR_C"/>
</dbReference>
<evidence type="ECO:0000259" key="2">
    <source>
        <dbReference type="Pfam" id="PF04773"/>
    </source>
</evidence>